<dbReference type="AlphaFoldDB" id="A0A843WWV6"/>
<gene>
    <name evidence="1" type="ORF">Taro_042580</name>
</gene>
<reference evidence="1" key="1">
    <citation type="submission" date="2017-07" db="EMBL/GenBank/DDBJ databases">
        <title>Taro Niue Genome Assembly and Annotation.</title>
        <authorList>
            <person name="Atibalentja N."/>
            <person name="Keating K."/>
            <person name="Fields C.J."/>
        </authorList>
    </citation>
    <scope>NUCLEOTIDE SEQUENCE</scope>
    <source>
        <strain evidence="1">Niue_2</strain>
        <tissue evidence="1">Leaf</tissue>
    </source>
</reference>
<protein>
    <submittedName>
        <fullName evidence="1">Uncharacterized protein</fullName>
    </submittedName>
</protein>
<evidence type="ECO:0000313" key="1">
    <source>
        <dbReference type="EMBL" id="MQM09701.1"/>
    </source>
</evidence>
<keyword evidence="2" id="KW-1185">Reference proteome</keyword>
<comment type="caution">
    <text evidence="1">The sequence shown here is derived from an EMBL/GenBank/DDBJ whole genome shotgun (WGS) entry which is preliminary data.</text>
</comment>
<proteinExistence type="predicted"/>
<evidence type="ECO:0000313" key="2">
    <source>
        <dbReference type="Proteomes" id="UP000652761"/>
    </source>
</evidence>
<accession>A0A843WWV6</accession>
<dbReference type="Proteomes" id="UP000652761">
    <property type="component" value="Unassembled WGS sequence"/>
</dbReference>
<organism evidence="1 2">
    <name type="scientific">Colocasia esculenta</name>
    <name type="common">Wild taro</name>
    <name type="synonym">Arum esculentum</name>
    <dbReference type="NCBI Taxonomy" id="4460"/>
    <lineage>
        <taxon>Eukaryota</taxon>
        <taxon>Viridiplantae</taxon>
        <taxon>Streptophyta</taxon>
        <taxon>Embryophyta</taxon>
        <taxon>Tracheophyta</taxon>
        <taxon>Spermatophyta</taxon>
        <taxon>Magnoliopsida</taxon>
        <taxon>Liliopsida</taxon>
        <taxon>Araceae</taxon>
        <taxon>Aroideae</taxon>
        <taxon>Colocasieae</taxon>
        <taxon>Colocasia</taxon>
    </lineage>
</organism>
<name>A0A843WWV6_COLES</name>
<dbReference type="EMBL" id="NMUH01004451">
    <property type="protein sequence ID" value="MQM09701.1"/>
    <property type="molecule type" value="Genomic_DNA"/>
</dbReference>
<sequence length="73" mass="7919">MAFLWVLEQAPVQSDVGDALLDDPASSLMQQVAGSSFRTSDFGLQRWPSSGFLSKLQCNLRSGMPSSMIQQAP</sequence>